<dbReference type="EMBL" id="ML769845">
    <property type="protein sequence ID" value="KAE9386820.1"/>
    <property type="molecule type" value="Genomic_DNA"/>
</dbReference>
<keyword evidence="2" id="KW-1185">Reference proteome</keyword>
<protein>
    <submittedName>
        <fullName evidence="1">Uncharacterized protein</fullName>
    </submittedName>
</protein>
<proteinExistence type="predicted"/>
<dbReference type="AlphaFoldDB" id="A0A6A4GNC3"/>
<accession>A0A6A4GNC3</accession>
<reference evidence="1" key="1">
    <citation type="journal article" date="2019" name="Environ. Microbiol.">
        <title>Fungal ecological strategies reflected in gene transcription - a case study of two litter decomposers.</title>
        <authorList>
            <person name="Barbi F."/>
            <person name="Kohler A."/>
            <person name="Barry K."/>
            <person name="Baskaran P."/>
            <person name="Daum C."/>
            <person name="Fauchery L."/>
            <person name="Ihrmark K."/>
            <person name="Kuo A."/>
            <person name="LaButti K."/>
            <person name="Lipzen A."/>
            <person name="Morin E."/>
            <person name="Grigoriev I.V."/>
            <person name="Henrissat B."/>
            <person name="Lindahl B."/>
            <person name="Martin F."/>
        </authorList>
    </citation>
    <scope>NUCLEOTIDE SEQUENCE</scope>
    <source>
        <strain evidence="1">JB14</strain>
    </source>
</reference>
<name>A0A6A4GNC3_9AGAR</name>
<sequence length="178" mass="20108">MRWEHLRSVIARHSKGYQGIKKLVPHILHIRRETPTTQPSGERVSSIEVSVKLCWQLDNCMKNPPTGRLRPLRITPGYCVREGMDSKEKRKKRNGAKATHTRVFFADPASGSFPVSVPMTQSLRLPQLVRQTPCHVPCPKSSEYAADFDLAGFSTLRALCANNQESEPERITQCSRAK</sequence>
<dbReference type="Proteomes" id="UP000799118">
    <property type="component" value="Unassembled WGS sequence"/>
</dbReference>
<organism evidence="1 2">
    <name type="scientific">Gymnopus androsaceus JB14</name>
    <dbReference type="NCBI Taxonomy" id="1447944"/>
    <lineage>
        <taxon>Eukaryota</taxon>
        <taxon>Fungi</taxon>
        <taxon>Dikarya</taxon>
        <taxon>Basidiomycota</taxon>
        <taxon>Agaricomycotina</taxon>
        <taxon>Agaricomycetes</taxon>
        <taxon>Agaricomycetidae</taxon>
        <taxon>Agaricales</taxon>
        <taxon>Marasmiineae</taxon>
        <taxon>Omphalotaceae</taxon>
        <taxon>Gymnopus</taxon>
    </lineage>
</organism>
<gene>
    <name evidence="1" type="ORF">BT96DRAFT_507034</name>
</gene>
<evidence type="ECO:0000313" key="1">
    <source>
        <dbReference type="EMBL" id="KAE9386820.1"/>
    </source>
</evidence>
<evidence type="ECO:0000313" key="2">
    <source>
        <dbReference type="Proteomes" id="UP000799118"/>
    </source>
</evidence>